<gene>
    <name evidence="2" type="ORF">Voc01_011950</name>
</gene>
<dbReference type="Proteomes" id="UP000635606">
    <property type="component" value="Unassembled WGS sequence"/>
</dbReference>
<keyword evidence="3" id="KW-1185">Reference proteome</keyword>
<evidence type="ECO:0000313" key="3">
    <source>
        <dbReference type="Proteomes" id="UP000635606"/>
    </source>
</evidence>
<sequence>MTGPEHYRYAELLLDQAAELPADDDLQHYYVAKAQAHATLALAAATAIPNVGPMPVPDCEAWEQAAGEEAAQARRLATAEELDMLAPLPNPEPPSKPTHGIPR</sequence>
<accession>A0A8J3ZQW3</accession>
<dbReference type="AlphaFoldDB" id="A0A8J3ZQW3"/>
<reference evidence="2" key="1">
    <citation type="submission" date="2021-01" db="EMBL/GenBank/DDBJ databases">
        <title>Whole genome shotgun sequence of Virgisporangium ochraceum NBRC 16418.</title>
        <authorList>
            <person name="Komaki H."/>
            <person name="Tamura T."/>
        </authorList>
    </citation>
    <scope>NUCLEOTIDE SEQUENCE</scope>
    <source>
        <strain evidence="2">NBRC 16418</strain>
    </source>
</reference>
<feature type="region of interest" description="Disordered" evidence="1">
    <location>
        <begin position="84"/>
        <end position="103"/>
    </location>
</feature>
<organism evidence="2 3">
    <name type="scientific">Virgisporangium ochraceum</name>
    <dbReference type="NCBI Taxonomy" id="65505"/>
    <lineage>
        <taxon>Bacteria</taxon>
        <taxon>Bacillati</taxon>
        <taxon>Actinomycetota</taxon>
        <taxon>Actinomycetes</taxon>
        <taxon>Micromonosporales</taxon>
        <taxon>Micromonosporaceae</taxon>
        <taxon>Virgisporangium</taxon>
    </lineage>
</organism>
<protein>
    <submittedName>
        <fullName evidence="2">Uncharacterized protein</fullName>
    </submittedName>
</protein>
<evidence type="ECO:0000256" key="1">
    <source>
        <dbReference type="SAM" id="MobiDB-lite"/>
    </source>
</evidence>
<dbReference type="RefSeq" id="WP_203926259.1">
    <property type="nucleotide sequence ID" value="NZ_BOPH01000017.1"/>
</dbReference>
<proteinExistence type="predicted"/>
<comment type="caution">
    <text evidence="2">The sequence shown here is derived from an EMBL/GenBank/DDBJ whole genome shotgun (WGS) entry which is preliminary data.</text>
</comment>
<dbReference type="EMBL" id="BOPH01000017">
    <property type="protein sequence ID" value="GIJ66278.1"/>
    <property type="molecule type" value="Genomic_DNA"/>
</dbReference>
<evidence type="ECO:0000313" key="2">
    <source>
        <dbReference type="EMBL" id="GIJ66278.1"/>
    </source>
</evidence>
<name>A0A8J3ZQW3_9ACTN</name>